<proteinExistence type="predicted"/>
<evidence type="ECO:0000256" key="1">
    <source>
        <dbReference type="ARBA" id="ARBA00022574"/>
    </source>
</evidence>
<keyword evidence="2" id="KW-0677">Repeat</keyword>
<dbReference type="InterPro" id="IPR001680">
    <property type="entry name" value="WD40_rpt"/>
</dbReference>
<dbReference type="InterPro" id="IPR045227">
    <property type="entry name" value="WDR18/Ipi3/RID3"/>
</dbReference>
<dbReference type="GO" id="GO:0005656">
    <property type="term" value="C:nuclear pre-replicative complex"/>
    <property type="evidence" value="ECO:0007669"/>
    <property type="project" value="TreeGrafter"/>
</dbReference>
<evidence type="ECO:0000256" key="4">
    <source>
        <dbReference type="SAM" id="MobiDB-lite"/>
    </source>
</evidence>
<gene>
    <name evidence="5" type="ORF">WJX73_006419</name>
</gene>
<dbReference type="EMBL" id="JALJOQ010000185">
    <property type="protein sequence ID" value="KAK9790948.1"/>
    <property type="molecule type" value="Genomic_DNA"/>
</dbReference>
<sequence>MVALHQQIVAAASNVESLLTVWDVATGRVLCNFKDSASPPGSLCCLGRDYLVAAQSTTSALSLWSWHKEQRLHRCFAMEPLTAVTASADGSYVFAGGASGSAYIWETSSGRLLRIWPAHYKAATCMALSDGAAVLVTGGGDTLVNAWLLIDLLDCSQDPTAPATPLHSWSEHLLPVTALAVGCGVADPIVASTSLDCTCSIRSLATGKHLRQLCLHSALHSLALDPCEHEIYLGAADGQIHAFSLVSPASDAYSAVCVPQANGNVHSSDHADDPKAGVLSGHAHAVRSLAITPDGSMLISGCDSGSVRIWDLRTRQTLRTLQHCSKGPVTNLVSLPLPPALMARLQSSQPSTSAAAGQQPLAPLAKHLADTMSGSVVWEGPAVQLQHNHTTRQVENSGLLPSEADPHRSA</sequence>
<feature type="repeat" description="WD" evidence="3">
    <location>
        <begin position="279"/>
        <end position="320"/>
    </location>
</feature>
<dbReference type="GO" id="GO:0120330">
    <property type="term" value="C:rixosome complex"/>
    <property type="evidence" value="ECO:0007669"/>
    <property type="project" value="TreeGrafter"/>
</dbReference>
<accession>A0AAW1NQ24</accession>
<dbReference type="PANTHER" id="PTHR18763">
    <property type="entry name" value="WD-REPEAT PROTEIN 18"/>
    <property type="match status" value="1"/>
</dbReference>
<dbReference type="Proteomes" id="UP001465755">
    <property type="component" value="Unassembled WGS sequence"/>
</dbReference>
<dbReference type="Pfam" id="PF00400">
    <property type="entry name" value="WD40"/>
    <property type="match status" value="3"/>
</dbReference>
<comment type="caution">
    <text evidence="5">The sequence shown here is derived from an EMBL/GenBank/DDBJ whole genome shotgun (WGS) entry which is preliminary data.</text>
</comment>
<dbReference type="InterPro" id="IPR015943">
    <property type="entry name" value="WD40/YVTN_repeat-like_dom_sf"/>
</dbReference>
<dbReference type="PROSITE" id="PS50294">
    <property type="entry name" value="WD_REPEATS_REGION"/>
    <property type="match status" value="1"/>
</dbReference>
<evidence type="ECO:0000256" key="2">
    <source>
        <dbReference type="ARBA" id="ARBA00022737"/>
    </source>
</evidence>
<dbReference type="PANTHER" id="PTHR18763:SF0">
    <property type="entry name" value="WD REPEAT-CONTAINING PROTEIN 18"/>
    <property type="match status" value="1"/>
</dbReference>
<dbReference type="PROSITE" id="PS50082">
    <property type="entry name" value="WD_REPEATS_2"/>
    <property type="match status" value="1"/>
</dbReference>
<dbReference type="SUPFAM" id="SSF50998">
    <property type="entry name" value="Quinoprotein alcohol dehydrogenase-like"/>
    <property type="match status" value="1"/>
</dbReference>
<keyword evidence="6" id="KW-1185">Reference proteome</keyword>
<keyword evidence="1 3" id="KW-0853">WD repeat</keyword>
<name>A0AAW1NQ24_9CHLO</name>
<evidence type="ECO:0000313" key="6">
    <source>
        <dbReference type="Proteomes" id="UP001465755"/>
    </source>
</evidence>
<dbReference type="Gene3D" id="2.130.10.10">
    <property type="entry name" value="YVTN repeat-like/Quinoprotein amine dehydrogenase"/>
    <property type="match status" value="2"/>
</dbReference>
<dbReference type="GO" id="GO:0006364">
    <property type="term" value="P:rRNA processing"/>
    <property type="evidence" value="ECO:0007669"/>
    <property type="project" value="TreeGrafter"/>
</dbReference>
<evidence type="ECO:0000256" key="3">
    <source>
        <dbReference type="PROSITE-ProRule" id="PRU00221"/>
    </source>
</evidence>
<dbReference type="SMART" id="SM00320">
    <property type="entry name" value="WD40"/>
    <property type="match status" value="6"/>
</dbReference>
<feature type="region of interest" description="Disordered" evidence="4">
    <location>
        <begin position="390"/>
        <end position="410"/>
    </location>
</feature>
<organism evidence="5 6">
    <name type="scientific">Symbiochloris irregularis</name>
    <dbReference type="NCBI Taxonomy" id="706552"/>
    <lineage>
        <taxon>Eukaryota</taxon>
        <taxon>Viridiplantae</taxon>
        <taxon>Chlorophyta</taxon>
        <taxon>core chlorophytes</taxon>
        <taxon>Trebouxiophyceae</taxon>
        <taxon>Trebouxiales</taxon>
        <taxon>Trebouxiaceae</taxon>
        <taxon>Symbiochloris</taxon>
    </lineage>
</organism>
<reference evidence="5 6" key="1">
    <citation type="journal article" date="2024" name="Nat. Commun.">
        <title>Phylogenomics reveals the evolutionary origins of lichenization in chlorophyte algae.</title>
        <authorList>
            <person name="Puginier C."/>
            <person name="Libourel C."/>
            <person name="Otte J."/>
            <person name="Skaloud P."/>
            <person name="Haon M."/>
            <person name="Grisel S."/>
            <person name="Petersen M."/>
            <person name="Berrin J.G."/>
            <person name="Delaux P.M."/>
            <person name="Dal Grande F."/>
            <person name="Keller J."/>
        </authorList>
    </citation>
    <scope>NUCLEOTIDE SEQUENCE [LARGE SCALE GENOMIC DNA]</scope>
    <source>
        <strain evidence="5 6">SAG 2036</strain>
    </source>
</reference>
<evidence type="ECO:0000313" key="5">
    <source>
        <dbReference type="EMBL" id="KAK9790948.1"/>
    </source>
</evidence>
<dbReference type="InterPro" id="IPR011047">
    <property type="entry name" value="Quinoprotein_ADH-like_sf"/>
</dbReference>
<dbReference type="AlphaFoldDB" id="A0AAW1NQ24"/>
<protein>
    <submittedName>
        <fullName evidence="5">Uncharacterized protein</fullName>
    </submittedName>
</protein>
<dbReference type="GO" id="GO:0006261">
    <property type="term" value="P:DNA-templated DNA replication"/>
    <property type="evidence" value="ECO:0007669"/>
    <property type="project" value="TreeGrafter"/>
</dbReference>